<reference evidence="2 3" key="1">
    <citation type="submission" date="2016-09" db="EMBL/GenBank/DDBJ databases">
        <title>Genomic analysis reveals versatility of anaerobic energy metabolism of Geosporobacter ferrireducens IRF9 of phylum Firmicutes.</title>
        <authorList>
            <person name="Kim S.-J."/>
        </authorList>
    </citation>
    <scope>NUCLEOTIDE SEQUENCE [LARGE SCALE GENOMIC DNA]</scope>
    <source>
        <strain evidence="2 3">IRF9</strain>
    </source>
</reference>
<dbReference type="KEGG" id="gfe:Gferi_06730"/>
<dbReference type="InterPro" id="IPR023401">
    <property type="entry name" value="ODC_N"/>
</dbReference>
<dbReference type="OrthoDB" id="9792005at2"/>
<dbReference type="EMBL" id="CP017269">
    <property type="protein sequence ID" value="AOT69290.1"/>
    <property type="molecule type" value="Genomic_DNA"/>
</dbReference>
<dbReference type="PANTHER" id="PTHR13812:SF19">
    <property type="entry name" value="KETIMINE REDUCTASE MU-CRYSTALLIN"/>
    <property type="match status" value="1"/>
</dbReference>
<dbReference type="AlphaFoldDB" id="A0A1D8GEH0"/>
<keyword evidence="3" id="KW-1185">Reference proteome</keyword>
<dbReference type="RefSeq" id="WP_069974856.1">
    <property type="nucleotide sequence ID" value="NZ_CP017269.1"/>
</dbReference>
<dbReference type="STRING" id="1424294.Gferi_06730"/>
<dbReference type="GO" id="GO:0016491">
    <property type="term" value="F:oxidoreductase activity"/>
    <property type="evidence" value="ECO:0007669"/>
    <property type="project" value="UniProtKB-ARBA"/>
</dbReference>
<dbReference type="InterPro" id="IPR036291">
    <property type="entry name" value="NAD(P)-bd_dom_sf"/>
</dbReference>
<comment type="similarity">
    <text evidence="1">Belongs to the ornithine cyclodeaminase/mu-crystallin family.</text>
</comment>
<evidence type="ECO:0000313" key="2">
    <source>
        <dbReference type="EMBL" id="AOT69290.1"/>
    </source>
</evidence>
<protein>
    <recommendedName>
        <fullName evidence="4">Ornithine cyclodeaminase family protein</fullName>
    </recommendedName>
</protein>
<evidence type="ECO:0000256" key="1">
    <source>
        <dbReference type="ARBA" id="ARBA00008903"/>
    </source>
</evidence>
<dbReference type="PANTHER" id="PTHR13812">
    <property type="entry name" value="KETIMINE REDUCTASE MU-CRYSTALLIN"/>
    <property type="match status" value="1"/>
</dbReference>
<dbReference type="GO" id="GO:0005737">
    <property type="term" value="C:cytoplasm"/>
    <property type="evidence" value="ECO:0007669"/>
    <property type="project" value="TreeGrafter"/>
</dbReference>
<dbReference type="Gene3D" id="3.30.1780.10">
    <property type="entry name" value="ornithine cyclodeaminase, domain 1"/>
    <property type="match status" value="1"/>
</dbReference>
<gene>
    <name evidence="2" type="ORF">Gferi_06730</name>
</gene>
<dbReference type="FunFam" id="3.40.50.720:FF:000311">
    <property type="entry name" value="Ornithine cyclodeaminase"/>
    <property type="match status" value="1"/>
</dbReference>
<dbReference type="PIRSF" id="PIRSF001439">
    <property type="entry name" value="CryM"/>
    <property type="match status" value="1"/>
</dbReference>
<dbReference type="GO" id="GO:0019752">
    <property type="term" value="P:carboxylic acid metabolic process"/>
    <property type="evidence" value="ECO:0007669"/>
    <property type="project" value="UniProtKB-ARBA"/>
</dbReference>
<dbReference type="Pfam" id="PF02423">
    <property type="entry name" value="OCD_Mu_crystall"/>
    <property type="match status" value="1"/>
</dbReference>
<dbReference type="InterPro" id="IPR003462">
    <property type="entry name" value="ODC_Mu_crystall"/>
</dbReference>
<evidence type="ECO:0000313" key="3">
    <source>
        <dbReference type="Proteomes" id="UP000095743"/>
    </source>
</evidence>
<dbReference type="Gene3D" id="3.40.50.720">
    <property type="entry name" value="NAD(P)-binding Rossmann-like Domain"/>
    <property type="match status" value="1"/>
</dbReference>
<accession>A0A1D8GEH0</accession>
<evidence type="ECO:0008006" key="4">
    <source>
        <dbReference type="Google" id="ProtNLM"/>
    </source>
</evidence>
<sequence length="328" mass="35639">METLILSKQDVSKLINMKDAIASVEQAYKAYCSDQVIQPPIVSIDDAEHNGEIDIKTCYSKSEALVSIKCASGYWDNPKRYNMPTLLATIILLDGKNGYPLCIMDGSLITSYRTGAAGGLSARLLAKKDSKKVAVIGAGNQARLQIKAISEVVNIESVSVWDTCKEFMNAYKNDISALLNVSVETCGTSKEAVMDADIIVTTTPSRKMLVMNEWVKSGTHIIAIGADMKGKQEIDPKIFCRSKIYVDSVAQCVERGEIQNAIETGDIEISDIYAELGEVLLGNKEARTNESEVTIFDSTGMGIQDNTLAALIYQKALSSNVGTTIKLL</sequence>
<dbReference type="SUPFAM" id="SSF51735">
    <property type="entry name" value="NAD(P)-binding Rossmann-fold domains"/>
    <property type="match status" value="1"/>
</dbReference>
<name>A0A1D8GEH0_9FIRM</name>
<dbReference type="Proteomes" id="UP000095743">
    <property type="component" value="Chromosome"/>
</dbReference>
<proteinExistence type="inferred from homology"/>
<organism evidence="2 3">
    <name type="scientific">Geosporobacter ferrireducens</name>
    <dbReference type="NCBI Taxonomy" id="1424294"/>
    <lineage>
        <taxon>Bacteria</taxon>
        <taxon>Bacillati</taxon>
        <taxon>Bacillota</taxon>
        <taxon>Clostridia</taxon>
        <taxon>Peptostreptococcales</taxon>
        <taxon>Thermotaleaceae</taxon>
        <taxon>Geosporobacter</taxon>
    </lineage>
</organism>